<keyword evidence="2 7" id="KW-0812">Transmembrane</keyword>
<dbReference type="Proteomes" id="UP000799291">
    <property type="component" value="Unassembled WGS sequence"/>
</dbReference>
<evidence type="ECO:0000256" key="1">
    <source>
        <dbReference type="ARBA" id="ARBA00004141"/>
    </source>
</evidence>
<gene>
    <name evidence="9" type="ORF">K458DRAFT_331710</name>
</gene>
<feature type="transmembrane region" description="Helical" evidence="7">
    <location>
        <begin position="223"/>
        <end position="245"/>
    </location>
</feature>
<dbReference type="Pfam" id="PF20684">
    <property type="entry name" value="Fung_rhodopsin"/>
    <property type="match status" value="1"/>
</dbReference>
<dbReference type="PANTHER" id="PTHR33048">
    <property type="entry name" value="PTH11-LIKE INTEGRAL MEMBRANE PROTEIN (AFU_ORTHOLOGUE AFUA_5G11245)"/>
    <property type="match status" value="1"/>
</dbReference>
<evidence type="ECO:0000256" key="4">
    <source>
        <dbReference type="ARBA" id="ARBA00023136"/>
    </source>
</evidence>
<reference evidence="9" key="1">
    <citation type="journal article" date="2020" name="Stud. Mycol.">
        <title>101 Dothideomycetes genomes: a test case for predicting lifestyles and emergence of pathogens.</title>
        <authorList>
            <person name="Haridas S."/>
            <person name="Albert R."/>
            <person name="Binder M."/>
            <person name="Bloem J."/>
            <person name="Labutti K."/>
            <person name="Salamov A."/>
            <person name="Andreopoulos B."/>
            <person name="Baker S."/>
            <person name="Barry K."/>
            <person name="Bills G."/>
            <person name="Bluhm B."/>
            <person name="Cannon C."/>
            <person name="Castanera R."/>
            <person name="Culley D."/>
            <person name="Daum C."/>
            <person name="Ezra D."/>
            <person name="Gonzalez J."/>
            <person name="Henrissat B."/>
            <person name="Kuo A."/>
            <person name="Liang C."/>
            <person name="Lipzen A."/>
            <person name="Lutzoni F."/>
            <person name="Magnuson J."/>
            <person name="Mondo S."/>
            <person name="Nolan M."/>
            <person name="Ohm R."/>
            <person name="Pangilinan J."/>
            <person name="Park H.-J."/>
            <person name="Ramirez L."/>
            <person name="Alfaro M."/>
            <person name="Sun H."/>
            <person name="Tritt A."/>
            <person name="Yoshinaga Y."/>
            <person name="Zwiers L.-H."/>
            <person name="Turgeon B."/>
            <person name="Goodwin S."/>
            <person name="Spatafora J."/>
            <person name="Crous P."/>
            <person name="Grigoriev I."/>
        </authorList>
    </citation>
    <scope>NUCLEOTIDE SEQUENCE</scope>
    <source>
        <strain evidence="9">CBS 122367</strain>
    </source>
</reference>
<dbReference type="InterPro" id="IPR052337">
    <property type="entry name" value="SAT4-like"/>
</dbReference>
<evidence type="ECO:0000313" key="9">
    <source>
        <dbReference type="EMBL" id="KAF2688990.1"/>
    </source>
</evidence>
<feature type="transmembrane region" description="Helical" evidence="7">
    <location>
        <begin position="55"/>
        <end position="75"/>
    </location>
</feature>
<evidence type="ECO:0000256" key="2">
    <source>
        <dbReference type="ARBA" id="ARBA00022692"/>
    </source>
</evidence>
<feature type="transmembrane region" description="Helical" evidence="7">
    <location>
        <begin position="190"/>
        <end position="211"/>
    </location>
</feature>
<keyword evidence="3 7" id="KW-1133">Transmembrane helix</keyword>
<evidence type="ECO:0000256" key="6">
    <source>
        <dbReference type="SAM" id="MobiDB-lite"/>
    </source>
</evidence>
<keyword evidence="4 7" id="KW-0472">Membrane</keyword>
<dbReference type="OrthoDB" id="444631at2759"/>
<accession>A0A6G1JFI7</accession>
<sequence length="367" mass="41784">MASQAPASVFTPSAPRFSLEVFRGVAWAGFSLATVFVLFRTFLRFHHFRRLFLDDAFVFIGWTMALVTTILWHLFAGDMFTNNAVARGAQIPGSDFVQRSEAFLTASAAVIFLFYSTLWSVKLSFLFFFRRLYVNVGSWMRYWWIILAFTMASWAVCVGNIEYKCLVSPLEYLVLHCNGDKSRRYQRTTLIVNCVFDLVTDVLITSIPITMLWKVRISLKRKLALGVVFSVTVFTMVFAIARVGLLSTKSYRQDMTWLYFWSNIEGYAALIVSSLGSFRTLFRSQDSDSKPSRPADAPYTIGSPQKKRNLHSFAHIFTSSLAKTNFSESTQDFVELKEPAKVHSVSTSMVDRVDSYDSNVHREANAI</sequence>
<proteinExistence type="inferred from homology"/>
<evidence type="ECO:0000313" key="10">
    <source>
        <dbReference type="Proteomes" id="UP000799291"/>
    </source>
</evidence>
<feature type="region of interest" description="Disordered" evidence="6">
    <location>
        <begin position="284"/>
        <end position="304"/>
    </location>
</feature>
<comment type="subcellular location">
    <subcellularLocation>
        <location evidence="1">Membrane</location>
        <topology evidence="1">Multi-pass membrane protein</topology>
    </subcellularLocation>
</comment>
<protein>
    <recommendedName>
        <fullName evidence="8">Rhodopsin domain-containing protein</fullName>
    </recommendedName>
</protein>
<feature type="transmembrane region" description="Helical" evidence="7">
    <location>
        <begin position="257"/>
        <end position="282"/>
    </location>
</feature>
<dbReference type="GO" id="GO:0016020">
    <property type="term" value="C:membrane"/>
    <property type="evidence" value="ECO:0007669"/>
    <property type="project" value="UniProtKB-SubCell"/>
</dbReference>
<name>A0A6G1JFI7_9PLEO</name>
<evidence type="ECO:0000256" key="3">
    <source>
        <dbReference type="ARBA" id="ARBA00022989"/>
    </source>
</evidence>
<keyword evidence="10" id="KW-1185">Reference proteome</keyword>
<dbReference type="EMBL" id="MU005573">
    <property type="protein sequence ID" value="KAF2688990.1"/>
    <property type="molecule type" value="Genomic_DNA"/>
</dbReference>
<feature type="domain" description="Rhodopsin" evidence="8">
    <location>
        <begin position="40"/>
        <end position="283"/>
    </location>
</feature>
<evidence type="ECO:0000256" key="5">
    <source>
        <dbReference type="ARBA" id="ARBA00038359"/>
    </source>
</evidence>
<comment type="similarity">
    <text evidence="5">Belongs to the SAT4 family.</text>
</comment>
<feature type="transmembrane region" description="Helical" evidence="7">
    <location>
        <begin position="142"/>
        <end position="161"/>
    </location>
</feature>
<feature type="transmembrane region" description="Helical" evidence="7">
    <location>
        <begin position="102"/>
        <end position="121"/>
    </location>
</feature>
<feature type="transmembrane region" description="Helical" evidence="7">
    <location>
        <begin position="25"/>
        <end position="43"/>
    </location>
</feature>
<dbReference type="InterPro" id="IPR049326">
    <property type="entry name" value="Rhodopsin_dom_fungi"/>
</dbReference>
<evidence type="ECO:0000259" key="8">
    <source>
        <dbReference type="Pfam" id="PF20684"/>
    </source>
</evidence>
<evidence type="ECO:0000256" key="7">
    <source>
        <dbReference type="SAM" id="Phobius"/>
    </source>
</evidence>
<dbReference type="PANTHER" id="PTHR33048:SF47">
    <property type="entry name" value="INTEGRAL MEMBRANE PROTEIN-RELATED"/>
    <property type="match status" value="1"/>
</dbReference>
<organism evidence="9 10">
    <name type="scientific">Lentithecium fluviatile CBS 122367</name>
    <dbReference type="NCBI Taxonomy" id="1168545"/>
    <lineage>
        <taxon>Eukaryota</taxon>
        <taxon>Fungi</taxon>
        <taxon>Dikarya</taxon>
        <taxon>Ascomycota</taxon>
        <taxon>Pezizomycotina</taxon>
        <taxon>Dothideomycetes</taxon>
        <taxon>Pleosporomycetidae</taxon>
        <taxon>Pleosporales</taxon>
        <taxon>Massarineae</taxon>
        <taxon>Lentitheciaceae</taxon>
        <taxon>Lentithecium</taxon>
    </lineage>
</organism>
<dbReference type="AlphaFoldDB" id="A0A6G1JFI7"/>